<dbReference type="Gene3D" id="3.40.50.850">
    <property type="entry name" value="Isochorismatase-like"/>
    <property type="match status" value="1"/>
</dbReference>
<dbReference type="PANTHER" id="PTHR43540:SF1">
    <property type="entry name" value="ISOCHORISMATASE HYDROLASE"/>
    <property type="match status" value="1"/>
</dbReference>
<keyword evidence="1 3" id="KW-0378">Hydrolase</keyword>
<gene>
    <name evidence="3" type="ORF">B0180_00405</name>
</gene>
<comment type="caution">
    <text evidence="3">The sequence shown here is derived from an EMBL/GenBank/DDBJ whole genome shotgun (WGS) entry which is preliminary data.</text>
</comment>
<dbReference type="AlphaFoldDB" id="A0A1S9ZPT0"/>
<organism evidence="3 4">
    <name type="scientific">Moraxella canis</name>
    <dbReference type="NCBI Taxonomy" id="90239"/>
    <lineage>
        <taxon>Bacteria</taxon>
        <taxon>Pseudomonadati</taxon>
        <taxon>Pseudomonadota</taxon>
        <taxon>Gammaproteobacteria</taxon>
        <taxon>Moraxellales</taxon>
        <taxon>Moraxellaceae</taxon>
        <taxon>Moraxella</taxon>
    </lineage>
</organism>
<feature type="domain" description="Isochorismatase-like" evidence="2">
    <location>
        <begin position="5"/>
        <end position="178"/>
    </location>
</feature>
<dbReference type="Pfam" id="PF00857">
    <property type="entry name" value="Isochorismatase"/>
    <property type="match status" value="1"/>
</dbReference>
<dbReference type="SUPFAM" id="SSF52499">
    <property type="entry name" value="Isochorismatase-like hydrolases"/>
    <property type="match status" value="1"/>
</dbReference>
<reference evidence="3 4" key="1">
    <citation type="submission" date="2017-02" db="EMBL/GenBank/DDBJ databases">
        <title>Draft genome sequence of Moraxella canis CCUG 8415A type strain.</title>
        <authorList>
            <person name="Engstrom-Jakobsson H."/>
            <person name="Salva-Serra F."/>
            <person name="Thorell K."/>
            <person name="Gonzales-Siles L."/>
            <person name="Karlsson R."/>
            <person name="Boulund F."/>
            <person name="Engstrand L."/>
            <person name="Moore E."/>
        </authorList>
    </citation>
    <scope>NUCLEOTIDE SEQUENCE [LARGE SCALE GENOMIC DNA]</scope>
    <source>
        <strain evidence="3 4">CCUG 8415A</strain>
    </source>
</reference>
<dbReference type="GO" id="GO:0016787">
    <property type="term" value="F:hydrolase activity"/>
    <property type="evidence" value="ECO:0007669"/>
    <property type="project" value="UniProtKB-KW"/>
</dbReference>
<evidence type="ECO:0000313" key="4">
    <source>
        <dbReference type="Proteomes" id="UP000190322"/>
    </source>
</evidence>
<name>A0A1S9ZPT0_9GAMM</name>
<dbReference type="PANTHER" id="PTHR43540">
    <property type="entry name" value="PEROXYUREIDOACRYLATE/UREIDOACRYLATE AMIDOHYDROLASE-RELATED"/>
    <property type="match status" value="1"/>
</dbReference>
<evidence type="ECO:0000259" key="2">
    <source>
        <dbReference type="Pfam" id="PF00857"/>
    </source>
</evidence>
<dbReference type="InterPro" id="IPR036380">
    <property type="entry name" value="Isochorismatase-like_sf"/>
</dbReference>
<dbReference type="InterPro" id="IPR050272">
    <property type="entry name" value="Isochorismatase-like_hydrls"/>
</dbReference>
<dbReference type="EMBL" id="MUXT01000001">
    <property type="protein sequence ID" value="OOR85297.1"/>
    <property type="molecule type" value="Genomic_DNA"/>
</dbReference>
<protein>
    <submittedName>
        <fullName evidence="3">Cysteine hydrolase</fullName>
    </submittedName>
</protein>
<dbReference type="CDD" id="cd01014">
    <property type="entry name" value="nicotinamidase_related"/>
    <property type="match status" value="1"/>
</dbReference>
<dbReference type="Proteomes" id="UP000190322">
    <property type="component" value="Unassembled WGS sequence"/>
</dbReference>
<sequence>MNKNTALVLIDLQLGFDDASRWGGNRNNPDCEKVCHQLLKQWRNYDLPIFHIRHNSTNPDSALHPSHSGNQFKPLTAPLADEIVIEKTVNSAFIGTNFHQLLTDNHISQLVLVGLTTNHCVSTTARMAGNLGFEVVVVEDATATFDRVGFDGRQYDSQTVHQISLANLHGEFATVMNSQLILSDKFWQNLENSV</sequence>
<dbReference type="InterPro" id="IPR000868">
    <property type="entry name" value="Isochorismatase-like_dom"/>
</dbReference>
<accession>A0A1S9ZPT0</accession>
<dbReference type="RefSeq" id="WP_233424880.1">
    <property type="nucleotide sequence ID" value="NZ_MUXT01000001.1"/>
</dbReference>
<proteinExistence type="predicted"/>
<evidence type="ECO:0000256" key="1">
    <source>
        <dbReference type="ARBA" id="ARBA00022801"/>
    </source>
</evidence>
<evidence type="ECO:0000313" key="3">
    <source>
        <dbReference type="EMBL" id="OOR85297.1"/>
    </source>
</evidence>